<dbReference type="RefSeq" id="WP_010011149.1">
    <property type="nucleotide sequence ID" value="NZ_AZCN01000026.1"/>
</dbReference>
<evidence type="ECO:0000256" key="1">
    <source>
        <dbReference type="SAM" id="Phobius"/>
    </source>
</evidence>
<dbReference type="InterPro" id="IPR053150">
    <property type="entry name" value="Teicoplanin_resist-assoc"/>
</dbReference>
<gene>
    <name evidence="3" type="ORF">FD22_GL001023</name>
</gene>
<evidence type="ECO:0000259" key="2">
    <source>
        <dbReference type="Pfam" id="PF04892"/>
    </source>
</evidence>
<evidence type="ECO:0000313" key="3">
    <source>
        <dbReference type="EMBL" id="KRK17051.1"/>
    </source>
</evidence>
<feature type="transmembrane region" description="Helical" evidence="1">
    <location>
        <begin position="64"/>
        <end position="81"/>
    </location>
</feature>
<dbReference type="PANTHER" id="PTHR36834:SF2">
    <property type="entry name" value="MEMBRANE PROTEIN"/>
    <property type="match status" value="1"/>
</dbReference>
<sequence>MSSKLKSKQLTQGLFGIYLIALFWIIIVKLNLSLIPLGSRRSINLIPFAASAAINGHIDWAEPLLNVLVFVPFGLYAANLFKPIGFKVKLIIAVSVFCEVVQFIFGIGATDITDVINNTLGGIIGLFVYQGVKIGVQNSDKMQKVINQIAVVGTILCVALLVLVKLGMHLRV</sequence>
<dbReference type="AlphaFoldDB" id="A0A0R1F5F2"/>
<feature type="transmembrane region" description="Helical" evidence="1">
    <location>
        <begin position="12"/>
        <end position="30"/>
    </location>
</feature>
<organism evidence="3 4">
    <name type="scientific">Loigolactobacillus coryniformis subsp. coryniformis KCTC 3167 = DSM 20001</name>
    <dbReference type="NCBI Taxonomy" id="913848"/>
    <lineage>
        <taxon>Bacteria</taxon>
        <taxon>Bacillati</taxon>
        <taxon>Bacillota</taxon>
        <taxon>Bacilli</taxon>
        <taxon>Lactobacillales</taxon>
        <taxon>Lactobacillaceae</taxon>
        <taxon>Loigolactobacillus</taxon>
    </lineage>
</organism>
<keyword evidence="1" id="KW-0812">Transmembrane</keyword>
<protein>
    <submittedName>
        <fullName evidence="3">Teicoplanin resistance protein</fullName>
    </submittedName>
</protein>
<dbReference type="EMBL" id="AZCN01000026">
    <property type="protein sequence ID" value="KRK17051.1"/>
    <property type="molecule type" value="Genomic_DNA"/>
</dbReference>
<feature type="transmembrane region" description="Helical" evidence="1">
    <location>
        <begin position="88"/>
        <end position="109"/>
    </location>
</feature>
<dbReference type="Pfam" id="PF04892">
    <property type="entry name" value="VanZ"/>
    <property type="match status" value="1"/>
</dbReference>
<dbReference type="InterPro" id="IPR006976">
    <property type="entry name" value="VanZ-like"/>
</dbReference>
<comment type="caution">
    <text evidence="3">The sequence shown here is derived from an EMBL/GenBank/DDBJ whole genome shotgun (WGS) entry which is preliminary data.</text>
</comment>
<accession>A0A0R1F5F2</accession>
<dbReference type="PANTHER" id="PTHR36834">
    <property type="entry name" value="MEMBRANE PROTEIN-RELATED"/>
    <property type="match status" value="1"/>
</dbReference>
<dbReference type="GeneID" id="65917212"/>
<reference evidence="3 4" key="1">
    <citation type="journal article" date="2015" name="Genome Announc.">
        <title>Expanding the biotechnology potential of lactobacilli through comparative genomics of 213 strains and associated genera.</title>
        <authorList>
            <person name="Sun Z."/>
            <person name="Harris H.M."/>
            <person name="McCann A."/>
            <person name="Guo C."/>
            <person name="Argimon S."/>
            <person name="Zhang W."/>
            <person name="Yang X."/>
            <person name="Jeffery I.B."/>
            <person name="Cooney J.C."/>
            <person name="Kagawa T.F."/>
            <person name="Liu W."/>
            <person name="Song Y."/>
            <person name="Salvetti E."/>
            <person name="Wrobel A."/>
            <person name="Rasinkangas P."/>
            <person name="Parkhill J."/>
            <person name="Rea M.C."/>
            <person name="O'Sullivan O."/>
            <person name="Ritari J."/>
            <person name="Douillard F.P."/>
            <person name="Paul Ross R."/>
            <person name="Yang R."/>
            <person name="Briner A.E."/>
            <person name="Felis G.E."/>
            <person name="de Vos W.M."/>
            <person name="Barrangou R."/>
            <person name="Klaenhammer T.R."/>
            <person name="Caufield P.W."/>
            <person name="Cui Y."/>
            <person name="Zhang H."/>
            <person name="O'Toole P.W."/>
        </authorList>
    </citation>
    <scope>NUCLEOTIDE SEQUENCE [LARGE SCALE GENOMIC DNA]</scope>
    <source>
        <strain evidence="3 4">DSM 20001</strain>
    </source>
</reference>
<dbReference type="PATRIC" id="fig|913848.6.peg.1055"/>
<dbReference type="eggNOG" id="COG4767">
    <property type="taxonomic scope" value="Bacteria"/>
</dbReference>
<feature type="domain" description="VanZ-like" evidence="2">
    <location>
        <begin position="15"/>
        <end position="130"/>
    </location>
</feature>
<feature type="transmembrane region" description="Helical" evidence="1">
    <location>
        <begin position="115"/>
        <end position="136"/>
    </location>
</feature>
<feature type="transmembrane region" description="Helical" evidence="1">
    <location>
        <begin position="148"/>
        <end position="168"/>
    </location>
</feature>
<name>A0A0R1F5F2_9LACO</name>
<proteinExistence type="predicted"/>
<keyword evidence="1" id="KW-0472">Membrane</keyword>
<keyword evidence="1" id="KW-1133">Transmembrane helix</keyword>
<dbReference type="Proteomes" id="UP000051181">
    <property type="component" value="Unassembled WGS sequence"/>
</dbReference>
<evidence type="ECO:0000313" key="4">
    <source>
        <dbReference type="Proteomes" id="UP000051181"/>
    </source>
</evidence>